<dbReference type="AlphaFoldDB" id="A0A8J2REW7"/>
<dbReference type="Proteomes" id="UP000789390">
    <property type="component" value="Unassembled WGS sequence"/>
</dbReference>
<dbReference type="PANTHER" id="PTHR46579:SF1">
    <property type="entry name" value="F5_8 TYPE C DOMAIN-CONTAINING PROTEIN"/>
    <property type="match status" value="1"/>
</dbReference>
<dbReference type="OrthoDB" id="7549404at2759"/>
<comment type="caution">
    <text evidence="1">The sequence shown here is derived from an EMBL/GenBank/DDBJ whole genome shotgun (WGS) entry which is preliminary data.</text>
</comment>
<dbReference type="PANTHER" id="PTHR46579">
    <property type="entry name" value="F5/8 TYPE C DOMAIN-CONTAINING PROTEIN-RELATED"/>
    <property type="match status" value="1"/>
</dbReference>
<sequence>MLQNFTQFNGAFGCSWCHISGKRIPSGKTTVNVYPYHERLLLRTKENVEFHANKATEADVIYMGVKGYSILSTLPSLDIAFGMVFDAMHCFDMGVFKQLGSLWFDSSFHDKPWYIGTPKIIAAIDLALLEIIPPSNIVRIAQSLNQKVLWKSSEWRSFFVFYAPYILKYLMKAKYYKHFCKVSQACFLLNQSFVSNEDIFEADRLLNEFVNEFQLLYGLRNMSFNLHQLLHCTDCVSRWGPLWVYSAYDFENLNGKLLQMYNGTRFVDLQIVKKFLKIQLLKSELVQHMDNSNFYSKFGKLIRRILGDGIPTKKIFRTDKCVFIGNGKPFTIDNETMHLLSDLDSNKLPFNPEAHRFKKGIIEKNIYSTSNYKPLSQKQNCYVKTRNGEILKIIEMVGVESYVNSGMMAIFIGIKFRHKELFFKNKCRLIELEPEGKRIAFYPTEIISKCVVLKSNCNFVLSVLPNLFERD</sequence>
<name>A0A8J2REW7_9CRUS</name>
<proteinExistence type="predicted"/>
<dbReference type="EMBL" id="CAKKLH010000059">
    <property type="protein sequence ID" value="CAH0101532.1"/>
    <property type="molecule type" value="Genomic_DNA"/>
</dbReference>
<gene>
    <name evidence="1" type="ORF">DGAL_LOCUS3866</name>
</gene>
<organism evidence="1 2">
    <name type="scientific">Daphnia galeata</name>
    <dbReference type="NCBI Taxonomy" id="27404"/>
    <lineage>
        <taxon>Eukaryota</taxon>
        <taxon>Metazoa</taxon>
        <taxon>Ecdysozoa</taxon>
        <taxon>Arthropoda</taxon>
        <taxon>Crustacea</taxon>
        <taxon>Branchiopoda</taxon>
        <taxon>Diplostraca</taxon>
        <taxon>Cladocera</taxon>
        <taxon>Anomopoda</taxon>
        <taxon>Daphniidae</taxon>
        <taxon>Daphnia</taxon>
    </lineage>
</organism>
<keyword evidence="2" id="KW-1185">Reference proteome</keyword>
<evidence type="ECO:0000313" key="2">
    <source>
        <dbReference type="Proteomes" id="UP000789390"/>
    </source>
</evidence>
<accession>A0A8J2REW7</accession>
<reference evidence="1" key="1">
    <citation type="submission" date="2021-11" db="EMBL/GenBank/DDBJ databases">
        <authorList>
            <person name="Schell T."/>
        </authorList>
    </citation>
    <scope>NUCLEOTIDE SEQUENCE</scope>
    <source>
        <strain evidence="1">M5</strain>
    </source>
</reference>
<protein>
    <submittedName>
        <fullName evidence="1">Uncharacterized protein</fullName>
    </submittedName>
</protein>
<evidence type="ECO:0000313" key="1">
    <source>
        <dbReference type="EMBL" id="CAH0101532.1"/>
    </source>
</evidence>